<name>A0A372MLV4_ACIHA</name>
<proteinExistence type="predicted"/>
<dbReference type="AlphaFoldDB" id="A0A372MLV4"/>
<reference evidence="3 5" key="1">
    <citation type="submission" date="2018-08" db="EMBL/GenBank/DDBJ databases">
        <title>Analysis of the genomic diversity of Mexican Acinetobacter haemolyticus clinical isolates.</title>
        <authorList>
            <person name="Castro-Jaimes S."/>
            <person name="Cevallos M.A."/>
        </authorList>
    </citation>
    <scope>NUCLEOTIDE SEQUENCE [LARGE SCALE GENOMIC DNA]</scope>
    <source>
        <strain evidence="3 5">AN43</strain>
    </source>
</reference>
<evidence type="ECO:0000313" key="1">
    <source>
        <dbReference type="EMBL" id="MBO3657481.1"/>
    </source>
</evidence>
<accession>A0A372MLV4</accession>
<sequence length="116" mass="13568">MNSQEFAEKINEYIVDENLILYKKLFFNTKIEDVKDPYWLKAQSLFDSLPEENKEVFFEIIHQIMVDTISTFLGVLDGTSDLGEADDEFNLKNGDEVLDGCLQDYFLCLIEQNRKK</sequence>
<dbReference type="RefSeq" id="WP_004637729.1">
    <property type="nucleotide sequence ID" value="NZ_CAXNZT010000014.1"/>
</dbReference>
<protein>
    <submittedName>
        <fullName evidence="2">Uncharacterized protein</fullName>
    </submittedName>
</protein>
<dbReference type="Proteomes" id="UP000463868">
    <property type="component" value="Chromosome"/>
</dbReference>
<evidence type="ECO:0000313" key="3">
    <source>
        <dbReference type="EMBL" id="QHI14518.1"/>
    </source>
</evidence>
<reference evidence="1" key="3">
    <citation type="submission" date="2021-03" db="EMBL/GenBank/DDBJ databases">
        <title>Acinetobacter spp. whole-genome sequenced from Terengganu.</title>
        <authorList>
            <person name="Mohd Rani F."/>
        </authorList>
    </citation>
    <scope>NUCLEOTIDE SEQUENCE</scope>
    <source>
        <strain evidence="1">AC1502</strain>
    </source>
</reference>
<organism evidence="2 4">
    <name type="scientific">Acinetobacter haemolyticus</name>
    <dbReference type="NCBI Taxonomy" id="29430"/>
    <lineage>
        <taxon>Bacteria</taxon>
        <taxon>Pseudomonadati</taxon>
        <taxon>Pseudomonadota</taxon>
        <taxon>Gammaproteobacteria</taxon>
        <taxon>Moraxellales</taxon>
        <taxon>Moraxellaceae</taxon>
        <taxon>Acinetobacter</taxon>
    </lineage>
</organism>
<evidence type="ECO:0000313" key="5">
    <source>
        <dbReference type="Proteomes" id="UP000463868"/>
    </source>
</evidence>
<evidence type="ECO:0000313" key="2">
    <source>
        <dbReference type="EMBL" id="NAR72605.1"/>
    </source>
</evidence>
<dbReference type="Proteomes" id="UP000451048">
    <property type="component" value="Unassembled WGS sequence"/>
</dbReference>
<dbReference type="EMBL" id="CP031976">
    <property type="protein sequence ID" value="QHI14518.1"/>
    <property type="molecule type" value="Genomic_DNA"/>
</dbReference>
<dbReference type="EMBL" id="WTTO01000006">
    <property type="protein sequence ID" value="NAR72605.1"/>
    <property type="molecule type" value="Genomic_DNA"/>
</dbReference>
<reference evidence="2 4" key="2">
    <citation type="submission" date="2019-12" db="EMBL/GenBank/DDBJ databases">
        <title>Acinetobacter haemolyticus comparative genomics.</title>
        <authorList>
            <person name="Castro-Jaimes S."/>
            <person name="Bello-Lopez E."/>
            <person name="Velazquez-Acosta C."/>
            <person name="Volkow-Fernandez P."/>
            <person name="Lozano-Zarain P."/>
            <person name="Castillo Ramirez S."/>
            <person name="Cevallos M.A."/>
        </authorList>
    </citation>
    <scope>NUCLEOTIDE SEQUENCE [LARGE SCALE GENOMIC DNA]</scope>
    <source>
        <strain evidence="2 4">AN10</strain>
    </source>
</reference>
<gene>
    <name evidence="3" type="ORF">AhaeAN43_14670</name>
    <name evidence="2" type="ORF">GPS52_03690</name>
    <name evidence="1" type="ORF">J5N55_05170</name>
</gene>
<evidence type="ECO:0000313" key="4">
    <source>
        <dbReference type="Proteomes" id="UP000451048"/>
    </source>
</evidence>
<dbReference type="EMBL" id="JAGFOT010000004">
    <property type="protein sequence ID" value="MBO3657481.1"/>
    <property type="molecule type" value="Genomic_DNA"/>
</dbReference>
<dbReference type="Proteomes" id="UP000670925">
    <property type="component" value="Unassembled WGS sequence"/>
</dbReference>